<accession>A0A919BV80</accession>
<organism evidence="2 3">
    <name type="scientific">Streptomyces filamentosus</name>
    <name type="common">Streptomyces roseosporus</name>
    <dbReference type="NCBI Taxonomy" id="67294"/>
    <lineage>
        <taxon>Bacteria</taxon>
        <taxon>Bacillati</taxon>
        <taxon>Actinomycetota</taxon>
        <taxon>Actinomycetes</taxon>
        <taxon>Kitasatosporales</taxon>
        <taxon>Streptomycetaceae</taxon>
        <taxon>Streptomyces</taxon>
    </lineage>
</organism>
<reference evidence="2" key="1">
    <citation type="journal article" date="2014" name="Int. J. Syst. Evol. Microbiol.">
        <title>Complete genome sequence of Corynebacterium casei LMG S-19264T (=DSM 44701T), isolated from a smear-ripened cheese.</title>
        <authorList>
            <consortium name="US DOE Joint Genome Institute (JGI-PGF)"/>
            <person name="Walter F."/>
            <person name="Albersmeier A."/>
            <person name="Kalinowski J."/>
            <person name="Ruckert C."/>
        </authorList>
    </citation>
    <scope>NUCLEOTIDE SEQUENCE</scope>
    <source>
        <strain evidence="2">JCM 4122</strain>
    </source>
</reference>
<gene>
    <name evidence="2" type="ORF">GCM10017667_63380</name>
</gene>
<dbReference type="AlphaFoldDB" id="A0A919BV80"/>
<feature type="region of interest" description="Disordered" evidence="1">
    <location>
        <begin position="54"/>
        <end position="82"/>
    </location>
</feature>
<feature type="region of interest" description="Disordered" evidence="1">
    <location>
        <begin position="1"/>
        <end position="26"/>
    </location>
</feature>
<feature type="compositionally biased region" description="Polar residues" evidence="1">
    <location>
        <begin position="70"/>
        <end position="82"/>
    </location>
</feature>
<feature type="compositionally biased region" description="Low complexity" evidence="1">
    <location>
        <begin position="8"/>
        <end position="26"/>
    </location>
</feature>
<sequence>MRYPASPASVWGEAAGSAGEADSGSAARTRSLMEVFAFVREWGPGRALGFPSWGSPDAASRHPHGRGHSLTVTDFTESPDLS</sequence>
<dbReference type="Proteomes" id="UP000632849">
    <property type="component" value="Unassembled WGS sequence"/>
</dbReference>
<proteinExistence type="predicted"/>
<name>A0A919BV80_STRFL</name>
<evidence type="ECO:0000313" key="2">
    <source>
        <dbReference type="EMBL" id="GHG19765.1"/>
    </source>
</evidence>
<reference evidence="2" key="2">
    <citation type="submission" date="2020-09" db="EMBL/GenBank/DDBJ databases">
        <authorList>
            <person name="Sun Q."/>
            <person name="Ohkuma M."/>
        </authorList>
    </citation>
    <scope>NUCLEOTIDE SEQUENCE</scope>
    <source>
        <strain evidence="2">JCM 4122</strain>
    </source>
</reference>
<comment type="caution">
    <text evidence="2">The sequence shown here is derived from an EMBL/GenBank/DDBJ whole genome shotgun (WGS) entry which is preliminary data.</text>
</comment>
<evidence type="ECO:0000313" key="3">
    <source>
        <dbReference type="Proteomes" id="UP000632849"/>
    </source>
</evidence>
<keyword evidence="3" id="KW-1185">Reference proteome</keyword>
<protein>
    <submittedName>
        <fullName evidence="2">Uncharacterized protein</fullName>
    </submittedName>
</protein>
<evidence type="ECO:0000256" key="1">
    <source>
        <dbReference type="SAM" id="MobiDB-lite"/>
    </source>
</evidence>
<dbReference type="EMBL" id="BNBE01000003">
    <property type="protein sequence ID" value="GHG19765.1"/>
    <property type="molecule type" value="Genomic_DNA"/>
</dbReference>